<proteinExistence type="predicted"/>
<dbReference type="OrthoDB" id="9786134at2"/>
<protein>
    <submittedName>
        <fullName evidence="1">Uncharacterized protein</fullName>
    </submittedName>
</protein>
<dbReference type="Proteomes" id="UP000198926">
    <property type="component" value="Unassembled WGS sequence"/>
</dbReference>
<dbReference type="SUPFAM" id="SSF50800">
    <property type="entry name" value="PK beta-barrel domain-like"/>
    <property type="match status" value="1"/>
</dbReference>
<dbReference type="RefSeq" id="WP_090204777.1">
    <property type="nucleotide sequence ID" value="NZ_FOZM01000001.1"/>
</dbReference>
<gene>
    <name evidence="1" type="ORF">SAMN05444714_1032</name>
</gene>
<accession>A0A1I6LYP9</accession>
<evidence type="ECO:0000313" key="1">
    <source>
        <dbReference type="EMBL" id="SFS08563.1"/>
    </source>
</evidence>
<reference evidence="1 2" key="1">
    <citation type="submission" date="2016-10" db="EMBL/GenBank/DDBJ databases">
        <authorList>
            <person name="de Groot N.N."/>
        </authorList>
    </citation>
    <scope>NUCLEOTIDE SEQUENCE [LARGE SCALE GENOMIC DNA]</scope>
    <source>
        <strain evidence="1 2">DSM 29433</strain>
    </source>
</reference>
<dbReference type="EMBL" id="FOZM01000001">
    <property type="protein sequence ID" value="SFS08563.1"/>
    <property type="molecule type" value="Genomic_DNA"/>
</dbReference>
<dbReference type="Gene3D" id="2.40.33.20">
    <property type="entry name" value="PK beta-barrel domain-like"/>
    <property type="match status" value="1"/>
</dbReference>
<dbReference type="InterPro" id="IPR011037">
    <property type="entry name" value="Pyrv_Knase-like_insert_dom_sf"/>
</dbReference>
<organism evidence="1 2">
    <name type="scientific">Yoonia litorea</name>
    <dbReference type="NCBI Taxonomy" id="1123755"/>
    <lineage>
        <taxon>Bacteria</taxon>
        <taxon>Pseudomonadati</taxon>
        <taxon>Pseudomonadota</taxon>
        <taxon>Alphaproteobacteria</taxon>
        <taxon>Rhodobacterales</taxon>
        <taxon>Paracoccaceae</taxon>
        <taxon>Yoonia</taxon>
    </lineage>
</organism>
<sequence length="75" mass="8168">MKLLSVLIGKPEPTPVKSGMTGHFKKPVDSAVIATTGVVSDHIVDTENHGGRNQAVYLFGDQDRAWWSEEMGRSS</sequence>
<name>A0A1I6LYP9_9RHOB</name>
<evidence type="ECO:0000313" key="2">
    <source>
        <dbReference type="Proteomes" id="UP000198926"/>
    </source>
</evidence>
<keyword evidence="2" id="KW-1185">Reference proteome</keyword>
<dbReference type="AlphaFoldDB" id="A0A1I6LYP9"/>
<dbReference type="STRING" id="1123755.SAMN05444714_1032"/>